<dbReference type="EMBL" id="JACSQL010000002">
    <property type="protein sequence ID" value="MBD7968229.1"/>
    <property type="molecule type" value="Genomic_DNA"/>
</dbReference>
<gene>
    <name evidence="2" type="ORF">H9647_09150</name>
</gene>
<dbReference type="Pfam" id="PF13349">
    <property type="entry name" value="DUF4097"/>
    <property type="match status" value="1"/>
</dbReference>
<dbReference type="InterPro" id="IPR025164">
    <property type="entry name" value="Toastrack_DUF4097"/>
</dbReference>
<sequence>MTFIRELIIQKDITIKDSIMNVVIDWLSDQVFIFTTELDDIRIVQKASNKFPESRLFNTDIRSDELRIVDGRKETIRIGVQFHRTILEVYLPGKVWNSVNLTTVGGRVYFKEVSAMNCKCQITSGKAELSGNIQELNLGIVGSSVTGEKLIVDKLHINSTSSKLELLGDFSVINSSNKGRGMVIRSGIVPERICSVGTGAKVIISIPENDGFVFKFDGLSIQVRHFFFK</sequence>
<accession>A0ABR8SXJ1</accession>
<reference evidence="2 3" key="1">
    <citation type="submission" date="2020-08" db="EMBL/GenBank/DDBJ databases">
        <title>A Genomic Blueprint of the Chicken Gut Microbiome.</title>
        <authorList>
            <person name="Gilroy R."/>
            <person name="Ravi A."/>
            <person name="Getino M."/>
            <person name="Pursley I."/>
            <person name="Horton D.L."/>
            <person name="Alikhan N.-F."/>
            <person name="Baker D."/>
            <person name="Gharbi K."/>
            <person name="Hall N."/>
            <person name="Watson M."/>
            <person name="Adriaenssens E.M."/>
            <person name="Foster-Nyarko E."/>
            <person name="Jarju S."/>
            <person name="Secka A."/>
            <person name="Antonio M."/>
            <person name="Oren A."/>
            <person name="Chaudhuri R."/>
            <person name="La Ragione R.M."/>
            <person name="Hildebrand F."/>
            <person name="Pallen M.J."/>
        </authorList>
    </citation>
    <scope>NUCLEOTIDE SEQUENCE [LARGE SCALE GENOMIC DNA]</scope>
    <source>
        <strain evidence="2 3">Sa2BVA9</strain>
    </source>
</reference>
<comment type="caution">
    <text evidence="2">The sequence shown here is derived from an EMBL/GenBank/DDBJ whole genome shotgun (WGS) entry which is preliminary data.</text>
</comment>
<proteinExistence type="predicted"/>
<evidence type="ECO:0000313" key="2">
    <source>
        <dbReference type="EMBL" id="MBD7968229.1"/>
    </source>
</evidence>
<dbReference type="Proteomes" id="UP000608071">
    <property type="component" value="Unassembled WGS sequence"/>
</dbReference>
<keyword evidence="3" id="KW-1185">Reference proteome</keyword>
<feature type="domain" description="DUF4097" evidence="1">
    <location>
        <begin position="21"/>
        <end position="165"/>
    </location>
</feature>
<organism evidence="2 3">
    <name type="scientific">Paenibacillus gallinarum</name>
    <dbReference type="NCBI Taxonomy" id="2762232"/>
    <lineage>
        <taxon>Bacteria</taxon>
        <taxon>Bacillati</taxon>
        <taxon>Bacillota</taxon>
        <taxon>Bacilli</taxon>
        <taxon>Bacillales</taxon>
        <taxon>Paenibacillaceae</taxon>
        <taxon>Paenibacillus</taxon>
    </lineage>
</organism>
<evidence type="ECO:0000259" key="1">
    <source>
        <dbReference type="Pfam" id="PF13349"/>
    </source>
</evidence>
<name>A0ABR8SXJ1_9BACL</name>
<evidence type="ECO:0000313" key="3">
    <source>
        <dbReference type="Proteomes" id="UP000608071"/>
    </source>
</evidence>
<dbReference type="RefSeq" id="WP_191799412.1">
    <property type="nucleotide sequence ID" value="NZ_JACSQL010000002.1"/>
</dbReference>
<dbReference type="Gene3D" id="2.160.20.120">
    <property type="match status" value="1"/>
</dbReference>
<protein>
    <recommendedName>
        <fullName evidence="1">DUF4097 domain-containing protein</fullName>
    </recommendedName>
</protein>